<dbReference type="Pfam" id="PF00503">
    <property type="entry name" value="G-alpha"/>
    <property type="match status" value="1"/>
</dbReference>
<dbReference type="PANTHER" id="PTHR10218:SF302">
    <property type="entry name" value="GUANINE NUCLEOTIDE-BINDING PROTEIN ALPHA-5 SUBUNIT"/>
    <property type="match status" value="1"/>
</dbReference>
<dbReference type="GO" id="GO:0007188">
    <property type="term" value="P:adenylate cyclase-modulating G protein-coupled receptor signaling pathway"/>
    <property type="evidence" value="ECO:0007669"/>
    <property type="project" value="TreeGrafter"/>
</dbReference>
<organism evidence="5 6">
    <name type="scientific">Letharia lupina</name>
    <dbReference type="NCBI Taxonomy" id="560253"/>
    <lineage>
        <taxon>Eukaryota</taxon>
        <taxon>Fungi</taxon>
        <taxon>Dikarya</taxon>
        <taxon>Ascomycota</taxon>
        <taxon>Pezizomycotina</taxon>
        <taxon>Lecanoromycetes</taxon>
        <taxon>OSLEUM clade</taxon>
        <taxon>Lecanoromycetidae</taxon>
        <taxon>Lecanorales</taxon>
        <taxon>Lecanorineae</taxon>
        <taxon>Parmeliaceae</taxon>
        <taxon>Letharia</taxon>
    </lineage>
</organism>
<evidence type="ECO:0000256" key="1">
    <source>
        <dbReference type="ARBA" id="ARBA00022723"/>
    </source>
</evidence>
<name>A0A8H6F7T4_9LECA</name>
<dbReference type="GO" id="GO:0005834">
    <property type="term" value="C:heterotrimeric G-protein complex"/>
    <property type="evidence" value="ECO:0007669"/>
    <property type="project" value="TreeGrafter"/>
</dbReference>
<keyword evidence="1" id="KW-0479">Metal-binding</keyword>
<dbReference type="GO" id="GO:0001664">
    <property type="term" value="F:G protein-coupled receptor binding"/>
    <property type="evidence" value="ECO:0007669"/>
    <property type="project" value="TreeGrafter"/>
</dbReference>
<keyword evidence="6" id="KW-1185">Reference proteome</keyword>
<dbReference type="Proteomes" id="UP000593566">
    <property type="component" value="Unassembled WGS sequence"/>
</dbReference>
<dbReference type="GO" id="GO:0031683">
    <property type="term" value="F:G-protein beta/gamma-subunit complex binding"/>
    <property type="evidence" value="ECO:0007669"/>
    <property type="project" value="InterPro"/>
</dbReference>
<dbReference type="GO" id="GO:0005525">
    <property type="term" value="F:GTP binding"/>
    <property type="evidence" value="ECO:0007669"/>
    <property type="project" value="UniProtKB-KW"/>
</dbReference>
<proteinExistence type="predicted"/>
<dbReference type="InterPro" id="IPR027417">
    <property type="entry name" value="P-loop_NTPase"/>
</dbReference>
<keyword evidence="3" id="KW-0342">GTP-binding</keyword>
<evidence type="ECO:0000256" key="3">
    <source>
        <dbReference type="ARBA" id="ARBA00023134"/>
    </source>
</evidence>
<accession>A0A8H6F7T4</accession>
<dbReference type="SMART" id="SM00275">
    <property type="entry name" value="G_alpha"/>
    <property type="match status" value="1"/>
</dbReference>
<dbReference type="GeneID" id="59334529"/>
<dbReference type="GO" id="GO:0003924">
    <property type="term" value="F:GTPase activity"/>
    <property type="evidence" value="ECO:0007669"/>
    <property type="project" value="InterPro"/>
</dbReference>
<dbReference type="RefSeq" id="XP_037147601.1">
    <property type="nucleotide sequence ID" value="XM_037297027.1"/>
</dbReference>
<dbReference type="Gene3D" id="3.40.50.300">
    <property type="entry name" value="P-loop containing nucleotide triphosphate hydrolases"/>
    <property type="match status" value="1"/>
</dbReference>
<dbReference type="InterPro" id="IPR001019">
    <property type="entry name" value="Gprotein_alpha_su"/>
</dbReference>
<dbReference type="GO" id="GO:0005737">
    <property type="term" value="C:cytoplasm"/>
    <property type="evidence" value="ECO:0007669"/>
    <property type="project" value="TreeGrafter"/>
</dbReference>
<dbReference type="GO" id="GO:0046872">
    <property type="term" value="F:metal ion binding"/>
    <property type="evidence" value="ECO:0007669"/>
    <property type="project" value="UniProtKB-KW"/>
</dbReference>
<evidence type="ECO:0000313" key="5">
    <source>
        <dbReference type="EMBL" id="KAF6218166.1"/>
    </source>
</evidence>
<dbReference type="InterPro" id="IPR011025">
    <property type="entry name" value="GproteinA_insert"/>
</dbReference>
<dbReference type="SUPFAM" id="SSF47895">
    <property type="entry name" value="Transducin (alpha subunit), insertion domain"/>
    <property type="match status" value="1"/>
</dbReference>
<evidence type="ECO:0000256" key="4">
    <source>
        <dbReference type="ARBA" id="ARBA00023224"/>
    </source>
</evidence>
<comment type="caution">
    <text evidence="5">The sequence shown here is derived from an EMBL/GenBank/DDBJ whole genome shotgun (WGS) entry which is preliminary data.</text>
</comment>
<dbReference type="PANTHER" id="PTHR10218">
    <property type="entry name" value="GTP-BINDING PROTEIN ALPHA SUBUNIT"/>
    <property type="match status" value="1"/>
</dbReference>
<evidence type="ECO:0008006" key="7">
    <source>
        <dbReference type="Google" id="ProtNLM"/>
    </source>
</evidence>
<keyword evidence="4" id="KW-0807">Transducer</keyword>
<protein>
    <recommendedName>
        <fullName evidence="7">Fungal N-terminal domain-containing protein</fullName>
    </recommendedName>
</protein>
<dbReference type="AlphaFoldDB" id="A0A8H6F7T4"/>
<dbReference type="Gene3D" id="1.10.400.10">
    <property type="entry name" value="GI Alpha 1, domain 2-like"/>
    <property type="match status" value="1"/>
</dbReference>
<reference evidence="5 6" key="1">
    <citation type="journal article" date="2020" name="Genomics">
        <title>Complete, high-quality genomes from long-read metagenomic sequencing of two wolf lichen thalli reveals enigmatic genome architecture.</title>
        <authorList>
            <person name="McKenzie S.K."/>
            <person name="Walston R.F."/>
            <person name="Allen J.L."/>
        </authorList>
    </citation>
    <scope>NUCLEOTIDE SEQUENCE [LARGE SCALE GENOMIC DNA]</scope>
    <source>
        <strain evidence="5">WasteWater1</strain>
    </source>
</reference>
<gene>
    <name evidence="5" type="ORF">HO133_006125</name>
</gene>
<keyword evidence="2" id="KW-0547">Nucleotide-binding</keyword>
<dbReference type="EMBL" id="JACCJB010000023">
    <property type="protein sequence ID" value="KAF6218166.1"/>
    <property type="molecule type" value="Genomic_DNA"/>
</dbReference>
<evidence type="ECO:0000313" key="6">
    <source>
        <dbReference type="Proteomes" id="UP000593566"/>
    </source>
</evidence>
<sequence>MDPVSITGLAGSIVGIVDVAVRSISALRALQQRRKTADLTISLLIGQLTALRAALNQIEEWISTSLSAFQHYQLVMDLEASLESCEALLLFINGQLTGLDWNDSNALSFENRIKAVLQEKTVKECATHLANQSTALNLFLTALNWKVKDRSVESQKVMSILCEGCYDPELRRGHIYQIILDTISATLDKMAELSLPLGHLETETHPQITLCQRGPINGAGMSEELRKTLVSLWDDPGMKGCYQDNIRNFHSYLDSIARILGADFVPSFEDAAKSLVSRSRRSDVLTLPVSMSSRRYNFVTWNLPKASCRIPPDTSLRSWRQEFDGLDAIIFMADMAIYKNRSADGAIVDEMDHTLQDFRRVCKFGWLAERDIILFFLNVGEYSTKSSKAHGPRHKYGDHGRSTADDIVKRFVSLNEDESREIHVIFAHNDERAKNLECLDGAVGRILSKKAIAARNS</sequence>
<evidence type="ECO:0000256" key="2">
    <source>
        <dbReference type="ARBA" id="ARBA00022741"/>
    </source>
</evidence>